<reference evidence="2" key="1">
    <citation type="submission" date="2014-09" db="EMBL/GenBank/DDBJ databases">
        <authorList>
            <person name="Magalhaes I.L.F."/>
            <person name="Oliveira U."/>
            <person name="Santos F.R."/>
            <person name="Vidigal T.H.D.A."/>
            <person name="Brescovit A.D."/>
            <person name="Santos A.J."/>
        </authorList>
    </citation>
    <scope>NUCLEOTIDE SEQUENCE</scope>
    <source>
        <tissue evidence="2">Shoot tissue taken approximately 20 cm above the soil surface</tissue>
    </source>
</reference>
<organism evidence="2">
    <name type="scientific">Arundo donax</name>
    <name type="common">Giant reed</name>
    <name type="synonym">Donax arundinaceus</name>
    <dbReference type="NCBI Taxonomy" id="35708"/>
    <lineage>
        <taxon>Eukaryota</taxon>
        <taxon>Viridiplantae</taxon>
        <taxon>Streptophyta</taxon>
        <taxon>Embryophyta</taxon>
        <taxon>Tracheophyta</taxon>
        <taxon>Spermatophyta</taxon>
        <taxon>Magnoliopsida</taxon>
        <taxon>Liliopsida</taxon>
        <taxon>Poales</taxon>
        <taxon>Poaceae</taxon>
        <taxon>PACMAD clade</taxon>
        <taxon>Arundinoideae</taxon>
        <taxon>Arundineae</taxon>
        <taxon>Arundo</taxon>
    </lineage>
</organism>
<protein>
    <submittedName>
        <fullName evidence="2">Uncharacterized protein</fullName>
    </submittedName>
</protein>
<sequence>MTNPPMGFLTGGPHQSTASDSERARRCSVLDERWEGAHGRGRREAREHQRDKVKLTTSSVRRRGLRCAGCPGDGRSP</sequence>
<feature type="region of interest" description="Disordered" evidence="1">
    <location>
        <begin position="1"/>
        <end position="56"/>
    </location>
</feature>
<accession>A0A0A9ADS9</accession>
<evidence type="ECO:0000256" key="1">
    <source>
        <dbReference type="SAM" id="MobiDB-lite"/>
    </source>
</evidence>
<feature type="compositionally biased region" description="Basic and acidic residues" evidence="1">
    <location>
        <begin position="20"/>
        <end position="54"/>
    </location>
</feature>
<dbReference type="EMBL" id="GBRH01248096">
    <property type="protein sequence ID" value="JAD49799.1"/>
    <property type="molecule type" value="Transcribed_RNA"/>
</dbReference>
<dbReference type="AlphaFoldDB" id="A0A0A9ADS9"/>
<reference evidence="2" key="2">
    <citation type="journal article" date="2015" name="Data Brief">
        <title>Shoot transcriptome of the giant reed, Arundo donax.</title>
        <authorList>
            <person name="Barrero R.A."/>
            <person name="Guerrero F.D."/>
            <person name="Moolhuijzen P."/>
            <person name="Goolsby J.A."/>
            <person name="Tidwell J."/>
            <person name="Bellgard S.E."/>
            <person name="Bellgard M.I."/>
        </authorList>
    </citation>
    <scope>NUCLEOTIDE SEQUENCE</scope>
    <source>
        <tissue evidence="2">Shoot tissue taken approximately 20 cm above the soil surface</tissue>
    </source>
</reference>
<evidence type="ECO:0000313" key="2">
    <source>
        <dbReference type="EMBL" id="JAD49799.1"/>
    </source>
</evidence>
<proteinExistence type="predicted"/>
<name>A0A0A9ADS9_ARUDO</name>